<dbReference type="PANTHER" id="PTHR12329:SF11">
    <property type="entry name" value="BAG FAMILY MOLECULAR CHAPERONE REGULATOR 1"/>
    <property type="match status" value="1"/>
</dbReference>
<feature type="region of interest" description="Disordered" evidence="2">
    <location>
        <begin position="268"/>
        <end position="287"/>
    </location>
</feature>
<dbReference type="Gene3D" id="1.20.58.120">
    <property type="entry name" value="BAG domain"/>
    <property type="match status" value="1"/>
</dbReference>
<dbReference type="Gene3D" id="3.10.20.90">
    <property type="entry name" value="Phosphatidylinositol 3-kinase Catalytic Subunit, Chain A, domain 1"/>
    <property type="match status" value="1"/>
</dbReference>
<dbReference type="Pfam" id="PF02179">
    <property type="entry name" value="BAG"/>
    <property type="match status" value="1"/>
</dbReference>
<dbReference type="InterPro" id="IPR039773">
    <property type="entry name" value="BAG_chaperone_regulator"/>
</dbReference>
<feature type="region of interest" description="Disordered" evidence="2">
    <location>
        <begin position="219"/>
        <end position="247"/>
    </location>
</feature>
<evidence type="ECO:0000256" key="2">
    <source>
        <dbReference type="SAM" id="MobiDB-lite"/>
    </source>
</evidence>
<sequence length="287" mass="32157">MKEHFSATVKELAQCEVRPCGMLVQKRNTENAVTMAPLRKLRLCVKHGSKRHEIYVNSQGTFGELKKLVAERTGLHPMDLKIVFKGKEQVSAAYLDTSGVKDRSKVEVVEDPVAQAKRVLEMRRGAKMEKDSNFISRISVEVDRLASEVSSMEAVIFREGFVAEHKVLRLIELLMNELLKLDSVIADGDVKLQRRIQVRRVQKYVEALDVLKLKNAMPRVNNGQPLTTADAKEQRKQKTSPSPQTPSVILTTKWETFDTLFSTPAYASTPASTTASSGNTGLGWELF</sequence>
<dbReference type="AlphaFoldDB" id="A0A835RL93"/>
<dbReference type="SUPFAM" id="SSF54236">
    <property type="entry name" value="Ubiquitin-like"/>
    <property type="match status" value="1"/>
</dbReference>
<organism evidence="5 6">
    <name type="scientific">Vanilla planifolia</name>
    <name type="common">Vanilla</name>
    <dbReference type="NCBI Taxonomy" id="51239"/>
    <lineage>
        <taxon>Eukaryota</taxon>
        <taxon>Viridiplantae</taxon>
        <taxon>Streptophyta</taxon>
        <taxon>Embryophyta</taxon>
        <taxon>Tracheophyta</taxon>
        <taxon>Spermatophyta</taxon>
        <taxon>Magnoliopsida</taxon>
        <taxon>Liliopsida</taxon>
        <taxon>Asparagales</taxon>
        <taxon>Orchidaceae</taxon>
        <taxon>Vanilloideae</taxon>
        <taxon>Vanilleae</taxon>
        <taxon>Vanilla</taxon>
    </lineage>
</organism>
<dbReference type="PROSITE" id="PS51035">
    <property type="entry name" value="BAG"/>
    <property type="match status" value="1"/>
</dbReference>
<proteinExistence type="predicted"/>
<keyword evidence="1" id="KW-0143">Chaperone</keyword>
<comment type="caution">
    <text evidence="5">The sequence shown here is derived from an EMBL/GenBank/DDBJ whole genome shotgun (WGS) entry which is preliminary data.</text>
</comment>
<dbReference type="OrthoDB" id="417450at2759"/>
<dbReference type="EMBL" id="JADCNM010000003">
    <property type="protein sequence ID" value="KAG0490275.1"/>
    <property type="molecule type" value="Genomic_DNA"/>
</dbReference>
<dbReference type="InterPro" id="IPR029071">
    <property type="entry name" value="Ubiquitin-like_domsf"/>
</dbReference>
<name>A0A835RL93_VANPL</name>
<evidence type="ECO:0000259" key="3">
    <source>
        <dbReference type="PROSITE" id="PS50053"/>
    </source>
</evidence>
<dbReference type="GO" id="GO:0051087">
    <property type="term" value="F:protein-folding chaperone binding"/>
    <property type="evidence" value="ECO:0007669"/>
    <property type="project" value="InterPro"/>
</dbReference>
<evidence type="ECO:0000256" key="1">
    <source>
        <dbReference type="ARBA" id="ARBA00023186"/>
    </source>
</evidence>
<dbReference type="InterPro" id="IPR000626">
    <property type="entry name" value="Ubiquitin-like_dom"/>
</dbReference>
<dbReference type="InterPro" id="IPR003103">
    <property type="entry name" value="BAG_domain"/>
</dbReference>
<dbReference type="GO" id="GO:0050821">
    <property type="term" value="P:protein stabilization"/>
    <property type="evidence" value="ECO:0007669"/>
    <property type="project" value="TreeGrafter"/>
</dbReference>
<accession>A0A835RL93</accession>
<dbReference type="PROSITE" id="PS50053">
    <property type="entry name" value="UBIQUITIN_2"/>
    <property type="match status" value="1"/>
</dbReference>
<evidence type="ECO:0000313" key="6">
    <source>
        <dbReference type="Proteomes" id="UP000639772"/>
    </source>
</evidence>
<dbReference type="PANTHER" id="PTHR12329">
    <property type="entry name" value="BCL2-ASSOCIATED ATHANOGENE"/>
    <property type="match status" value="1"/>
</dbReference>
<feature type="domain" description="Ubiquitin-like" evidence="3">
    <location>
        <begin position="41"/>
        <end position="109"/>
    </location>
</feature>
<dbReference type="SMART" id="SM00264">
    <property type="entry name" value="BAG"/>
    <property type="match status" value="1"/>
</dbReference>
<evidence type="ECO:0000313" key="5">
    <source>
        <dbReference type="EMBL" id="KAG0490275.1"/>
    </source>
</evidence>
<protein>
    <submittedName>
        <fullName evidence="5">Uncharacterized protein</fullName>
    </submittedName>
</protein>
<dbReference type="GO" id="GO:0000774">
    <property type="term" value="F:adenyl-nucleotide exchange factor activity"/>
    <property type="evidence" value="ECO:0007669"/>
    <property type="project" value="TreeGrafter"/>
</dbReference>
<feature type="compositionally biased region" description="Low complexity" evidence="2">
    <location>
        <begin position="268"/>
        <end position="277"/>
    </location>
</feature>
<dbReference type="SUPFAM" id="SSF63491">
    <property type="entry name" value="BAG domain"/>
    <property type="match status" value="1"/>
</dbReference>
<evidence type="ECO:0000259" key="4">
    <source>
        <dbReference type="PROSITE" id="PS51035"/>
    </source>
</evidence>
<feature type="domain" description="BAG" evidence="4">
    <location>
        <begin position="141"/>
        <end position="212"/>
    </location>
</feature>
<dbReference type="Proteomes" id="UP000639772">
    <property type="component" value="Chromosome 3"/>
</dbReference>
<reference evidence="5 6" key="1">
    <citation type="journal article" date="2020" name="Nat. Food">
        <title>A phased Vanilla planifolia genome enables genetic improvement of flavour and production.</title>
        <authorList>
            <person name="Hasing T."/>
            <person name="Tang H."/>
            <person name="Brym M."/>
            <person name="Khazi F."/>
            <person name="Huang T."/>
            <person name="Chambers A.H."/>
        </authorList>
    </citation>
    <scope>NUCLEOTIDE SEQUENCE [LARGE SCALE GENOMIC DNA]</scope>
    <source>
        <tissue evidence="5">Leaf</tissue>
    </source>
</reference>
<gene>
    <name evidence="5" type="ORF">HPP92_007138</name>
</gene>
<dbReference type="InterPro" id="IPR036533">
    <property type="entry name" value="BAG_dom_sf"/>
</dbReference>
<dbReference type="GO" id="GO:0005737">
    <property type="term" value="C:cytoplasm"/>
    <property type="evidence" value="ECO:0007669"/>
    <property type="project" value="TreeGrafter"/>
</dbReference>
<dbReference type="Pfam" id="PF00240">
    <property type="entry name" value="ubiquitin"/>
    <property type="match status" value="1"/>
</dbReference>